<proteinExistence type="predicted"/>
<dbReference type="GeneID" id="16996651"/>
<dbReference type="STRING" id="280699.M1VB10"/>
<evidence type="ECO:0000313" key="9">
    <source>
        <dbReference type="Proteomes" id="UP000007014"/>
    </source>
</evidence>
<dbReference type="SMART" id="SM00717">
    <property type="entry name" value="SANT"/>
    <property type="match status" value="1"/>
</dbReference>
<dbReference type="KEGG" id="cme:CYME_CMR124C"/>
<dbReference type="eggNOG" id="KOG0724">
    <property type="taxonomic scope" value="Eukaryota"/>
</dbReference>
<feature type="region of interest" description="Disordered" evidence="5">
    <location>
        <begin position="656"/>
        <end position="720"/>
    </location>
</feature>
<protein>
    <submittedName>
        <fullName evidence="8">MYB-related protein</fullName>
    </submittedName>
</protein>
<evidence type="ECO:0000256" key="1">
    <source>
        <dbReference type="ARBA" id="ARBA00023015"/>
    </source>
</evidence>
<keyword evidence="4" id="KW-0539">Nucleus</keyword>
<dbReference type="HOGENOM" id="CLU_370227_0_0_1"/>
<dbReference type="InterPro" id="IPR017930">
    <property type="entry name" value="Myb_dom"/>
</dbReference>
<feature type="compositionally biased region" description="Polar residues" evidence="5">
    <location>
        <begin position="25"/>
        <end position="38"/>
    </location>
</feature>
<feature type="region of interest" description="Disordered" evidence="5">
    <location>
        <begin position="275"/>
        <end position="344"/>
    </location>
</feature>
<dbReference type="SUPFAM" id="SSF46689">
    <property type="entry name" value="Homeodomain-like"/>
    <property type="match status" value="1"/>
</dbReference>
<evidence type="ECO:0000259" key="7">
    <source>
        <dbReference type="PROSITE" id="PS51294"/>
    </source>
</evidence>
<feature type="compositionally biased region" description="Basic and acidic residues" evidence="5">
    <location>
        <begin position="217"/>
        <end position="228"/>
    </location>
</feature>
<dbReference type="AlphaFoldDB" id="M1VB10"/>
<dbReference type="Gramene" id="CMR124CT">
    <property type="protein sequence ID" value="CMR124CT"/>
    <property type="gene ID" value="CMR124C"/>
</dbReference>
<keyword evidence="2" id="KW-0238">DNA-binding</keyword>
<dbReference type="PROSITE" id="PS51293">
    <property type="entry name" value="SANT"/>
    <property type="match status" value="1"/>
</dbReference>
<feature type="domain" description="SANT" evidence="6">
    <location>
        <begin position="61"/>
        <end position="108"/>
    </location>
</feature>
<evidence type="ECO:0000259" key="6">
    <source>
        <dbReference type="PROSITE" id="PS51293"/>
    </source>
</evidence>
<sequence length="752" mass="82377">MDISGSACAVAAVFPRAATCTSRFGESAHSSQLPTNRKANARMKATAKTSSGALTPQPRYWSEQEHLRFLQALELYGFKDVRSIAEHVATRTATQVRTHAQKYYLRLAREAAKLVLNFVNGDVQLSNDQIWEYFILSQQVDSQTGMRIPMVAIDAARDQFRSQSLLDVLQRTSVDSASSVDGKPGITTDQSAGYKEFERSVGRENETSRKKGRRRRSLDESATQRRTELFLVEEQGQSEEDDPKSASVPMSSTDGRDAPDELAVLLGTDSLDIPELASSDAYSPRSDGGRGRRSRSNSRGRSSARQKTAGDGSAGRRSRSAESQRDDAADGELKHPSPKQASQALESILKEDDLQEFEYGRTWSQDALFNPHATREPETTRLGYPAPVKGINPIPSELSLHTPTPSDDHRGYVPGQQASRAGAFATADLYRPMELDMDLLQRGLEAFAQDPQCEPRVKHYADLLQVQLHTRRLRGSPAGDSSGIESVPDTARESIPLWQRRSGPSSPLYFSSVLSDRHVNSFSPTPETASPMITATAAVTMPIDELDLVANPGGMGGLQPSAYPVNAPSLLPSQSALPDRSATLSPLVRSLTPRTLSIQRNGSTQSILQLLSGKPTDELPPMAWMFLSSINDTQEDRFLQMLQHVEHGAFRATDGEASTASAYPNATPVARGKGDAPRDASTHSTDTDVMFIEHAPRTAPRDHTDDVSLQQSTRPLRRNERMSWGSLVRLPSNTSFLNLVDPNAVPEDLDRS</sequence>
<organism evidence="8 9">
    <name type="scientific">Cyanidioschyzon merolae (strain NIES-3377 / 10D)</name>
    <name type="common">Unicellular red alga</name>
    <dbReference type="NCBI Taxonomy" id="280699"/>
    <lineage>
        <taxon>Eukaryota</taxon>
        <taxon>Rhodophyta</taxon>
        <taxon>Bangiophyceae</taxon>
        <taxon>Cyanidiales</taxon>
        <taxon>Cyanidiaceae</taxon>
        <taxon>Cyanidioschyzon</taxon>
    </lineage>
</organism>
<feature type="compositionally biased region" description="Basic and acidic residues" evidence="5">
    <location>
        <begin position="319"/>
        <end position="335"/>
    </location>
</feature>
<dbReference type="InterPro" id="IPR001005">
    <property type="entry name" value="SANT/Myb"/>
</dbReference>
<reference evidence="8 9" key="2">
    <citation type="journal article" date="2007" name="BMC Biol.">
        <title>A 100%-complete sequence reveals unusually simple genomic features in the hot-spring red alga Cyanidioschyzon merolae.</title>
        <authorList>
            <person name="Nozaki H."/>
            <person name="Takano H."/>
            <person name="Misumi O."/>
            <person name="Terasawa K."/>
            <person name="Matsuzaki M."/>
            <person name="Maruyama S."/>
            <person name="Nishida K."/>
            <person name="Yagisawa F."/>
            <person name="Yoshida Y."/>
            <person name="Fujiwara T."/>
            <person name="Takio S."/>
            <person name="Tamura K."/>
            <person name="Chung S.J."/>
            <person name="Nakamura S."/>
            <person name="Kuroiwa H."/>
            <person name="Tanaka K."/>
            <person name="Sato N."/>
            <person name="Kuroiwa T."/>
        </authorList>
    </citation>
    <scope>NUCLEOTIDE SEQUENCE [LARGE SCALE GENOMIC DNA]</scope>
    <source>
        <strain evidence="8 9">10D</strain>
    </source>
</reference>
<evidence type="ECO:0000256" key="2">
    <source>
        <dbReference type="ARBA" id="ARBA00023125"/>
    </source>
</evidence>
<feature type="domain" description="HTH myb-type" evidence="7">
    <location>
        <begin position="61"/>
        <end position="108"/>
    </location>
</feature>
<evidence type="ECO:0000256" key="3">
    <source>
        <dbReference type="ARBA" id="ARBA00023163"/>
    </source>
</evidence>
<feature type="region of interest" description="Disordered" evidence="5">
    <location>
        <begin position="176"/>
        <end position="258"/>
    </location>
</feature>
<reference evidence="8 9" key="1">
    <citation type="journal article" date="2004" name="Nature">
        <title>Genome sequence of the ultrasmall unicellular red alga Cyanidioschyzon merolae 10D.</title>
        <authorList>
            <person name="Matsuzaki M."/>
            <person name="Misumi O."/>
            <person name="Shin-i T."/>
            <person name="Maruyama S."/>
            <person name="Takahara M."/>
            <person name="Miyagishima S."/>
            <person name="Mori T."/>
            <person name="Nishida K."/>
            <person name="Yagisawa F."/>
            <person name="Nishida K."/>
            <person name="Yoshida Y."/>
            <person name="Nishimura Y."/>
            <person name="Nakao S."/>
            <person name="Kobayashi T."/>
            <person name="Momoyama Y."/>
            <person name="Higashiyama T."/>
            <person name="Minoda A."/>
            <person name="Sano M."/>
            <person name="Nomoto H."/>
            <person name="Oishi K."/>
            <person name="Hayashi H."/>
            <person name="Ohta F."/>
            <person name="Nishizaka S."/>
            <person name="Haga S."/>
            <person name="Miura S."/>
            <person name="Morishita T."/>
            <person name="Kabeya Y."/>
            <person name="Terasawa K."/>
            <person name="Suzuki Y."/>
            <person name="Ishii Y."/>
            <person name="Asakawa S."/>
            <person name="Takano H."/>
            <person name="Ohta N."/>
            <person name="Kuroiwa H."/>
            <person name="Tanaka K."/>
            <person name="Shimizu N."/>
            <person name="Sugano S."/>
            <person name="Sato N."/>
            <person name="Nozaki H."/>
            <person name="Ogasawara N."/>
            <person name="Kohara Y."/>
            <person name="Kuroiwa T."/>
        </authorList>
    </citation>
    <scope>NUCLEOTIDE SEQUENCE [LARGE SCALE GENOMIC DNA]</scope>
    <source>
        <strain evidence="8 9">10D</strain>
    </source>
</reference>
<keyword evidence="1" id="KW-0805">Transcription regulation</keyword>
<gene>
    <name evidence="8" type="ORF">CYME_CMR124C</name>
</gene>
<name>M1VB10_CYAM1</name>
<feature type="compositionally biased region" description="Basic and acidic residues" evidence="5">
    <location>
        <begin position="672"/>
        <end position="681"/>
    </location>
</feature>
<feature type="compositionally biased region" description="Basic residues" evidence="5">
    <location>
        <begin position="291"/>
        <end position="304"/>
    </location>
</feature>
<dbReference type="Gene3D" id="1.10.10.60">
    <property type="entry name" value="Homeodomain-like"/>
    <property type="match status" value="1"/>
</dbReference>
<accession>M1VB10</accession>
<dbReference type="PROSITE" id="PS51294">
    <property type="entry name" value="HTH_MYB"/>
    <property type="match status" value="1"/>
</dbReference>
<keyword evidence="9" id="KW-1185">Reference proteome</keyword>
<evidence type="ECO:0000313" key="8">
    <source>
        <dbReference type="EMBL" id="BAM82384.1"/>
    </source>
</evidence>
<dbReference type="PANTHER" id="PTHR12802">
    <property type="entry name" value="SWI/SNF COMPLEX-RELATED"/>
    <property type="match status" value="1"/>
</dbReference>
<feature type="compositionally biased region" description="Basic and acidic residues" evidence="5">
    <location>
        <begin position="694"/>
        <end position="706"/>
    </location>
</feature>
<dbReference type="OrthoDB" id="5793at2759"/>
<feature type="compositionally biased region" description="Basic and acidic residues" evidence="5">
    <location>
        <begin position="195"/>
        <end position="209"/>
    </location>
</feature>
<feature type="region of interest" description="Disordered" evidence="5">
    <location>
        <begin position="368"/>
        <end position="418"/>
    </location>
</feature>
<dbReference type="NCBIfam" id="TIGR01557">
    <property type="entry name" value="myb_SHAQKYF"/>
    <property type="match status" value="1"/>
</dbReference>
<evidence type="ECO:0000256" key="5">
    <source>
        <dbReference type="SAM" id="MobiDB-lite"/>
    </source>
</evidence>
<dbReference type="Proteomes" id="UP000007014">
    <property type="component" value="Chromosome 18"/>
</dbReference>
<feature type="region of interest" description="Disordered" evidence="5">
    <location>
        <begin position="25"/>
        <end position="56"/>
    </location>
</feature>
<dbReference type="RefSeq" id="XP_005538420.1">
    <property type="nucleotide sequence ID" value="XM_005538363.1"/>
</dbReference>
<evidence type="ECO:0000256" key="4">
    <source>
        <dbReference type="ARBA" id="ARBA00023242"/>
    </source>
</evidence>
<keyword evidence="3" id="KW-0804">Transcription</keyword>
<dbReference type="GO" id="GO:0003677">
    <property type="term" value="F:DNA binding"/>
    <property type="evidence" value="ECO:0007669"/>
    <property type="project" value="UniProtKB-KW"/>
</dbReference>
<dbReference type="InterPro" id="IPR006447">
    <property type="entry name" value="Myb_dom_plants"/>
</dbReference>
<dbReference type="InterPro" id="IPR009057">
    <property type="entry name" value="Homeodomain-like_sf"/>
</dbReference>
<dbReference type="EMBL" id="AP006500">
    <property type="protein sequence ID" value="BAM82384.1"/>
    <property type="molecule type" value="Genomic_DNA"/>
</dbReference>
<dbReference type="Pfam" id="PF00249">
    <property type="entry name" value="Myb_DNA-binding"/>
    <property type="match status" value="1"/>
</dbReference>
<dbReference type="InterPro" id="IPR017884">
    <property type="entry name" value="SANT_dom"/>
</dbReference>
<dbReference type="CDD" id="cd00167">
    <property type="entry name" value="SANT"/>
    <property type="match status" value="1"/>
</dbReference>